<evidence type="ECO:0000256" key="3">
    <source>
        <dbReference type="SAM" id="MobiDB-lite"/>
    </source>
</evidence>
<comment type="similarity">
    <text evidence="1">Belongs to the LTV1 family.</text>
</comment>
<organism evidence="4 5">
    <name type="scientific">Pomacea canaliculata</name>
    <name type="common">Golden apple snail</name>
    <dbReference type="NCBI Taxonomy" id="400727"/>
    <lineage>
        <taxon>Eukaryota</taxon>
        <taxon>Metazoa</taxon>
        <taxon>Spiralia</taxon>
        <taxon>Lophotrochozoa</taxon>
        <taxon>Mollusca</taxon>
        <taxon>Gastropoda</taxon>
        <taxon>Caenogastropoda</taxon>
        <taxon>Architaenioglossa</taxon>
        <taxon>Ampullarioidea</taxon>
        <taxon>Ampullariidae</taxon>
        <taxon>Pomacea</taxon>
    </lineage>
</organism>
<feature type="compositionally biased region" description="Acidic residues" evidence="3">
    <location>
        <begin position="197"/>
        <end position="227"/>
    </location>
</feature>
<evidence type="ECO:0000256" key="1">
    <source>
        <dbReference type="ARBA" id="ARBA00009078"/>
    </source>
</evidence>
<feature type="region of interest" description="Disordered" evidence="3">
    <location>
        <begin position="400"/>
        <end position="432"/>
    </location>
</feature>
<feature type="region of interest" description="Disordered" evidence="3">
    <location>
        <begin position="180"/>
        <end position="227"/>
    </location>
</feature>
<feature type="compositionally biased region" description="Basic and acidic residues" evidence="3">
    <location>
        <begin position="180"/>
        <end position="196"/>
    </location>
</feature>
<comment type="caution">
    <text evidence="4">The sequence shown here is derived from an EMBL/GenBank/DDBJ whole genome shotgun (WGS) entry which is preliminary data.</text>
</comment>
<dbReference type="GO" id="GO:0042274">
    <property type="term" value="P:ribosomal small subunit biogenesis"/>
    <property type="evidence" value="ECO:0007669"/>
    <property type="project" value="InterPro"/>
</dbReference>
<accession>A0A2T7NPU7</accession>
<dbReference type="GO" id="GO:0030688">
    <property type="term" value="C:preribosome, small subunit precursor"/>
    <property type="evidence" value="ECO:0007669"/>
    <property type="project" value="TreeGrafter"/>
</dbReference>
<reference evidence="4 5" key="1">
    <citation type="submission" date="2018-04" db="EMBL/GenBank/DDBJ databases">
        <title>The genome of golden apple snail Pomacea canaliculata provides insight into stress tolerance and invasive adaptation.</title>
        <authorList>
            <person name="Liu C."/>
            <person name="Liu B."/>
            <person name="Ren Y."/>
            <person name="Zhang Y."/>
            <person name="Wang H."/>
            <person name="Li S."/>
            <person name="Jiang F."/>
            <person name="Yin L."/>
            <person name="Zhang G."/>
            <person name="Qian W."/>
            <person name="Fan W."/>
        </authorList>
    </citation>
    <scope>NUCLEOTIDE SEQUENCE [LARGE SCALE GENOMIC DNA]</scope>
    <source>
        <strain evidence="4">SZHN2017</strain>
        <tissue evidence="4">Muscle</tissue>
    </source>
</reference>
<dbReference type="InterPro" id="IPR007307">
    <property type="entry name" value="Ltv1"/>
</dbReference>
<keyword evidence="5" id="KW-1185">Reference proteome</keyword>
<dbReference type="AlphaFoldDB" id="A0A2T7NPU7"/>
<protein>
    <recommendedName>
        <fullName evidence="2">Protein LTV1 homolog</fullName>
    </recommendedName>
</protein>
<proteinExistence type="inferred from homology"/>
<dbReference type="Pfam" id="PF04180">
    <property type="entry name" value="LTV"/>
    <property type="match status" value="1"/>
</dbReference>
<dbReference type="GO" id="GO:0000056">
    <property type="term" value="P:ribosomal small subunit export from nucleus"/>
    <property type="evidence" value="ECO:0007669"/>
    <property type="project" value="TreeGrafter"/>
</dbReference>
<dbReference type="STRING" id="400727.A0A2T7NPU7"/>
<dbReference type="PANTHER" id="PTHR21531:SF0">
    <property type="entry name" value="PROTEIN LTV1 HOMOLOG"/>
    <property type="match status" value="1"/>
</dbReference>
<dbReference type="PANTHER" id="PTHR21531">
    <property type="entry name" value="LOW-TEMPERATURE VIABILITY PROTEIN LTV1-RELATED"/>
    <property type="match status" value="1"/>
</dbReference>
<feature type="region of interest" description="Disordered" evidence="3">
    <location>
        <begin position="26"/>
        <end position="45"/>
    </location>
</feature>
<dbReference type="Proteomes" id="UP000245119">
    <property type="component" value="Linkage Group LG10"/>
</dbReference>
<dbReference type="GO" id="GO:0005634">
    <property type="term" value="C:nucleus"/>
    <property type="evidence" value="ECO:0007669"/>
    <property type="project" value="TreeGrafter"/>
</dbReference>
<name>A0A2T7NPU7_POMCA</name>
<evidence type="ECO:0000313" key="4">
    <source>
        <dbReference type="EMBL" id="PVD23173.1"/>
    </source>
</evidence>
<dbReference type="OrthoDB" id="5852896at2759"/>
<evidence type="ECO:0000256" key="2">
    <source>
        <dbReference type="ARBA" id="ARBA00021561"/>
    </source>
</evidence>
<feature type="region of interest" description="Disordered" evidence="3">
    <location>
        <begin position="85"/>
        <end position="115"/>
    </location>
</feature>
<sequence>MPKHRKKFIDKKNATTYHLVPKAEGASLQFDKDDPEEFSPVVHPDDKAKRIEEQRKYGVYFDDDYDYMQHLKDLSEVHEWAQVPKASGETQKSAYEEEAAAVARSHSPGSGLKSAVDMELDMGTGLAVDWDPDVAAALEDDFNFDQETELEDDFILKANTSGDDDETFDDGFTLAQMMRERLQSKDPNIIRDGNKEETEEQAEDESEDTNETDEDFSGSDDMEFFDPEDFSFEEGKTALPQYSLTSSVLPRNEQLQLLDARFEKLYEEYGPESIGALDHEELNGRLTANSDLMKQALEDLEKYKEVTTMRDIVDSVDEDTKSITKQWHGDSEEEYEWKEIPSNKPKWDCESIRSKLLICWILQNLLMKKRKKQESVAESGEAEGHLTLQDVMKQNLEDRRADRASTFRPKGETHEERQARKKAVKFEQQERRKEKKANRLAFRAEHVQFIPTFLQTAEQDLKNDRRWYQMCSPTPFLVAHNSSPGGAVLSHLLELFLIHSLSSAGLWSRGTSHDVQVLVAWRDRVGFVDRGLGPVTHVFARVDDDVGGAARRRGTGKVVLLPPFGPPGAAAFGHLTLSAIRQQ</sequence>
<evidence type="ECO:0000313" key="5">
    <source>
        <dbReference type="Proteomes" id="UP000245119"/>
    </source>
</evidence>
<gene>
    <name evidence="4" type="ORF">C0Q70_16436</name>
</gene>
<dbReference type="EMBL" id="PZQS01000010">
    <property type="protein sequence ID" value="PVD23173.1"/>
    <property type="molecule type" value="Genomic_DNA"/>
</dbReference>
<dbReference type="GO" id="GO:0005829">
    <property type="term" value="C:cytosol"/>
    <property type="evidence" value="ECO:0007669"/>
    <property type="project" value="TreeGrafter"/>
</dbReference>